<name>A0A820ITE5_9BILA</name>
<dbReference type="InterPro" id="IPR016024">
    <property type="entry name" value="ARM-type_fold"/>
</dbReference>
<dbReference type="InterPro" id="IPR050840">
    <property type="entry name" value="Adaptor_Complx_Large_Subunit"/>
</dbReference>
<dbReference type="Proteomes" id="UP000663881">
    <property type="component" value="Unassembled WGS sequence"/>
</dbReference>
<proteinExistence type="predicted"/>
<sequence length="115" mass="13369">MSLINRIIMIDKLTCEFGDLFVSEQYQHTDDQENIQVSEEEIVNILEKILNWSISTVITREYAINALMKLSTRFPSCSDQIQSVMTVYACNMNLELQTRAVEYTTLFTKHNPIRS</sequence>
<keyword evidence="4" id="KW-0472">Membrane</keyword>
<evidence type="ECO:0000256" key="3">
    <source>
        <dbReference type="ARBA" id="ARBA00022927"/>
    </source>
</evidence>
<feature type="non-terminal residue" evidence="5">
    <location>
        <position position="1"/>
    </location>
</feature>
<dbReference type="AlphaFoldDB" id="A0A820ITE5"/>
<evidence type="ECO:0000313" key="6">
    <source>
        <dbReference type="Proteomes" id="UP000663881"/>
    </source>
</evidence>
<evidence type="ECO:0000313" key="5">
    <source>
        <dbReference type="EMBL" id="CAF4312721.1"/>
    </source>
</evidence>
<dbReference type="GO" id="GO:0015031">
    <property type="term" value="P:protein transport"/>
    <property type="evidence" value="ECO:0007669"/>
    <property type="project" value="UniProtKB-KW"/>
</dbReference>
<dbReference type="InterPro" id="IPR011989">
    <property type="entry name" value="ARM-like"/>
</dbReference>
<gene>
    <name evidence="5" type="ORF">OKA104_LOCUS46813</name>
</gene>
<reference evidence="5" key="1">
    <citation type="submission" date="2021-02" db="EMBL/GenBank/DDBJ databases">
        <authorList>
            <person name="Nowell W R."/>
        </authorList>
    </citation>
    <scope>NUCLEOTIDE SEQUENCE</scope>
</reference>
<comment type="caution">
    <text evidence="5">The sequence shown here is derived from an EMBL/GenBank/DDBJ whole genome shotgun (WGS) entry which is preliminary data.</text>
</comment>
<dbReference type="GO" id="GO:0012505">
    <property type="term" value="C:endomembrane system"/>
    <property type="evidence" value="ECO:0007669"/>
    <property type="project" value="UniProtKB-SubCell"/>
</dbReference>
<protein>
    <submittedName>
        <fullName evidence="5">Uncharacterized protein</fullName>
    </submittedName>
</protein>
<dbReference type="GO" id="GO:0005737">
    <property type="term" value="C:cytoplasm"/>
    <property type="evidence" value="ECO:0007669"/>
    <property type="project" value="UniProtKB-ARBA"/>
</dbReference>
<evidence type="ECO:0000256" key="2">
    <source>
        <dbReference type="ARBA" id="ARBA00022448"/>
    </source>
</evidence>
<dbReference type="SUPFAM" id="SSF48371">
    <property type="entry name" value="ARM repeat"/>
    <property type="match status" value="1"/>
</dbReference>
<keyword evidence="3" id="KW-0653">Protein transport</keyword>
<comment type="subcellular location">
    <subcellularLocation>
        <location evidence="1">Endomembrane system</location>
    </subcellularLocation>
</comment>
<dbReference type="PANTHER" id="PTHR22780">
    <property type="entry name" value="ADAPTIN, ALPHA/GAMMA/EPSILON"/>
    <property type="match status" value="1"/>
</dbReference>
<dbReference type="EMBL" id="CAJOAY010017588">
    <property type="protein sequence ID" value="CAF4312721.1"/>
    <property type="molecule type" value="Genomic_DNA"/>
</dbReference>
<organism evidence="5 6">
    <name type="scientific">Adineta steineri</name>
    <dbReference type="NCBI Taxonomy" id="433720"/>
    <lineage>
        <taxon>Eukaryota</taxon>
        <taxon>Metazoa</taxon>
        <taxon>Spiralia</taxon>
        <taxon>Gnathifera</taxon>
        <taxon>Rotifera</taxon>
        <taxon>Eurotatoria</taxon>
        <taxon>Bdelloidea</taxon>
        <taxon>Adinetida</taxon>
        <taxon>Adinetidae</taxon>
        <taxon>Adineta</taxon>
    </lineage>
</organism>
<keyword evidence="2" id="KW-0813">Transport</keyword>
<dbReference type="Gene3D" id="1.25.10.10">
    <property type="entry name" value="Leucine-rich Repeat Variant"/>
    <property type="match status" value="1"/>
</dbReference>
<accession>A0A820ITE5</accession>
<evidence type="ECO:0000256" key="4">
    <source>
        <dbReference type="ARBA" id="ARBA00023136"/>
    </source>
</evidence>
<evidence type="ECO:0000256" key="1">
    <source>
        <dbReference type="ARBA" id="ARBA00004308"/>
    </source>
</evidence>